<dbReference type="KEGG" id="bpt:Bpet1100"/>
<dbReference type="InterPro" id="IPR032877">
    <property type="entry name" value="Transposase_HTH"/>
</dbReference>
<protein>
    <submittedName>
        <fullName evidence="4">Transposase</fullName>
    </submittedName>
</protein>
<gene>
    <name evidence="4" type="ordered locus">Bpet1100</name>
    <name evidence="5" type="ordered locus">Bpet1111</name>
</gene>
<dbReference type="AlphaFoldDB" id="A9IBG5"/>
<dbReference type="Pfam" id="PF14690">
    <property type="entry name" value="Zn_ribbon_ISL3"/>
    <property type="match status" value="1"/>
</dbReference>
<dbReference type="InterPro" id="IPR047951">
    <property type="entry name" value="Transpos_ISL3"/>
</dbReference>
<feature type="domain" description="Transposase IS204/IS1001/IS1096/IS1165 helix-turn-helix" evidence="2">
    <location>
        <begin position="92"/>
        <end position="141"/>
    </location>
</feature>
<evidence type="ECO:0000313" key="4">
    <source>
        <dbReference type="EMBL" id="CAP41432.1"/>
    </source>
</evidence>
<dbReference type="InterPro" id="IPR029261">
    <property type="entry name" value="Transposase_Znf"/>
</dbReference>
<evidence type="ECO:0000313" key="6">
    <source>
        <dbReference type="Proteomes" id="UP000001225"/>
    </source>
</evidence>
<dbReference type="STRING" id="94624.Bpet1100"/>
<sequence length="413" mass="46537">MQEQLFTQALGLTPPWAVDGVSFRPDEGAIHFEVSCDAARLACPACGAADQPVHDRVERTWQHLHFFQFKAFIHCRVPRVACRACGKTPQAPVPWAAKGSGFSMLMEAFVVTMCASLPVAHVARLVGVSDDRIWRVLRRHVDTARAKENFAEVRRVGVDETASRKGQRYVTLFHDLDRRRLLFATPGRDKTTFTRFTHDLRAHGGKAGQVTDWCMDLSGAYQAGAKAAAPEAAISFDPFHVVALAHKALDQVRRAEVKSHPELKHSRWGTLKAPRRWNAAQIHTMHWLQRSSLKTARAWRLKEALRRIYETAADRPTAEPLLRKWVSWARRCRLTPFKKLGATLRDHLTGILRHFDTGLSNGQVEAFNAQIQAAKARAKGYRTDANLIAISYLLCAKLRHLPRHPWLHASAQA</sequence>
<proteinExistence type="predicted"/>
<dbReference type="EMBL" id="AM902716">
    <property type="protein sequence ID" value="CAP41443.1"/>
    <property type="molecule type" value="Genomic_DNA"/>
</dbReference>
<dbReference type="eggNOG" id="COG3464">
    <property type="taxonomic scope" value="Bacteria"/>
</dbReference>
<feature type="domain" description="Transposase IS204/IS1001/IS1096/IS1165 DDE" evidence="1">
    <location>
        <begin position="156"/>
        <end position="389"/>
    </location>
</feature>
<evidence type="ECO:0000259" key="3">
    <source>
        <dbReference type="Pfam" id="PF14690"/>
    </source>
</evidence>
<dbReference type="EMBL" id="AM902716">
    <property type="protein sequence ID" value="CAP41432.1"/>
    <property type="molecule type" value="Genomic_DNA"/>
</dbReference>
<dbReference type="NCBIfam" id="NF033550">
    <property type="entry name" value="transpos_ISL3"/>
    <property type="match status" value="1"/>
</dbReference>
<evidence type="ECO:0000259" key="1">
    <source>
        <dbReference type="Pfam" id="PF01610"/>
    </source>
</evidence>
<dbReference type="InterPro" id="IPR002560">
    <property type="entry name" value="Transposase_DDE"/>
</dbReference>
<dbReference type="PANTHER" id="PTHR33498:SF1">
    <property type="entry name" value="TRANSPOSASE FOR INSERTION SEQUENCE ELEMENT IS1557"/>
    <property type="match status" value="1"/>
</dbReference>
<keyword evidence="6" id="KW-1185">Reference proteome</keyword>
<evidence type="ECO:0000259" key="2">
    <source>
        <dbReference type="Pfam" id="PF13542"/>
    </source>
</evidence>
<dbReference type="PANTHER" id="PTHR33498">
    <property type="entry name" value="TRANSPOSASE FOR INSERTION SEQUENCE ELEMENT IS1557"/>
    <property type="match status" value="1"/>
</dbReference>
<evidence type="ECO:0000313" key="5">
    <source>
        <dbReference type="EMBL" id="CAP41443.1"/>
    </source>
</evidence>
<dbReference type="KEGG" id="bpt:Bpet1111"/>
<accession>A9IBG5</accession>
<dbReference type="Pfam" id="PF01610">
    <property type="entry name" value="DDE_Tnp_ISL3"/>
    <property type="match status" value="1"/>
</dbReference>
<dbReference type="Proteomes" id="UP000001225">
    <property type="component" value="Chromosome"/>
</dbReference>
<feature type="domain" description="Transposase IS204/IS1001/IS1096/IS1165 zinc-finger" evidence="3">
    <location>
        <begin position="42"/>
        <end position="85"/>
    </location>
</feature>
<organism evidence="4 6">
    <name type="scientific">Bordetella petrii (strain ATCC BAA-461 / DSM 12804 / CCUG 43448 / CIP 107267 / Se-1111R)</name>
    <dbReference type="NCBI Taxonomy" id="340100"/>
    <lineage>
        <taxon>Bacteria</taxon>
        <taxon>Pseudomonadati</taxon>
        <taxon>Pseudomonadota</taxon>
        <taxon>Betaproteobacteria</taxon>
        <taxon>Burkholderiales</taxon>
        <taxon>Alcaligenaceae</taxon>
        <taxon>Bordetella</taxon>
    </lineage>
</organism>
<reference evidence="4 6" key="1">
    <citation type="journal article" date="2008" name="BMC Genomics">
        <title>The missing link: Bordetella petrii is endowed with both the metabolic versatility of environmental bacteria and virulence traits of pathogenic Bordetellae.</title>
        <authorList>
            <person name="Gross R."/>
            <person name="Guzman C.A."/>
            <person name="Sebaihia M."/>
            <person name="Martins Dos Santos V.A."/>
            <person name="Pieper D.H."/>
            <person name="Koebnik R."/>
            <person name="Lechner M."/>
            <person name="Bartels D."/>
            <person name="Buhrmester J."/>
            <person name="Choudhuri J.V."/>
            <person name="Ebensen T."/>
            <person name="Gaigalat L."/>
            <person name="Herrmann S."/>
            <person name="Khachane A.N."/>
            <person name="Larisch C."/>
            <person name="Link S."/>
            <person name="Linke B."/>
            <person name="Meyer F."/>
            <person name="Mormann S."/>
            <person name="Nakunst D."/>
            <person name="Rueckert C."/>
            <person name="Schneiker-Bekel S."/>
            <person name="Schulze K."/>
            <person name="Vorhoelter F.J."/>
            <person name="Yevsa T."/>
            <person name="Engle J.T."/>
            <person name="Goldman W.E."/>
            <person name="Puehler A."/>
            <person name="Goebel U.B."/>
            <person name="Goesmann A."/>
            <person name="Bloecker H."/>
            <person name="Kaiser O."/>
            <person name="Martinez-Arias R."/>
        </authorList>
    </citation>
    <scope>NUCLEOTIDE SEQUENCE [LARGE SCALE GENOMIC DNA]</scope>
    <source>
        <strain evidence="6">ATCC BAA-461 / DSM 12804 / CCUG 43448 / CIP 107267 / Se-1111R</strain>
        <strain evidence="4">DSM 12804</strain>
    </source>
</reference>
<dbReference type="Pfam" id="PF13542">
    <property type="entry name" value="HTH_Tnp_ISL3"/>
    <property type="match status" value="1"/>
</dbReference>
<name>A9IBG5_BORPD</name>